<feature type="region of interest" description="Disordered" evidence="1">
    <location>
        <begin position="283"/>
        <end position="341"/>
    </location>
</feature>
<feature type="region of interest" description="Disordered" evidence="1">
    <location>
        <begin position="108"/>
        <end position="229"/>
    </location>
</feature>
<evidence type="ECO:0000313" key="2">
    <source>
        <dbReference type="EMBL" id="GMA88939.1"/>
    </source>
</evidence>
<feature type="compositionally biased region" description="Low complexity" evidence="1">
    <location>
        <begin position="216"/>
        <end position="228"/>
    </location>
</feature>
<name>A0ABQ6JP85_9ACTN</name>
<protein>
    <submittedName>
        <fullName evidence="2">Uncharacterized protein</fullName>
    </submittedName>
</protein>
<dbReference type="Proteomes" id="UP001157017">
    <property type="component" value="Unassembled WGS sequence"/>
</dbReference>
<keyword evidence="3" id="KW-1185">Reference proteome</keyword>
<feature type="compositionally biased region" description="Pro residues" evidence="1">
    <location>
        <begin position="296"/>
        <end position="309"/>
    </location>
</feature>
<feature type="compositionally biased region" description="Low complexity" evidence="1">
    <location>
        <begin position="316"/>
        <end position="339"/>
    </location>
</feature>
<feature type="region of interest" description="Disordered" evidence="1">
    <location>
        <begin position="66"/>
        <end position="87"/>
    </location>
</feature>
<feature type="compositionally biased region" description="Polar residues" evidence="1">
    <location>
        <begin position="125"/>
        <end position="136"/>
    </location>
</feature>
<sequence>MRDQHGPDARIVHAEQKMVGGVAGFFARRRYEVAVAVGEQADDAPALALDGLGLVDAQDGFDRRDVLDGAGAPAAPASVSPPAAPVAPAVGGGSVLPAAPLASHPSVTAPAPVAAPAPRPRSTCCARSSGTTTCRQPPSPPPRPAPSRRRPRSTHPSPSSRPSRASRASPPPRRPSPSLLALADRQDGDARPPGRALSTESTSFDALLRDLVARTGQPQPAAPPVGGVDDLLVEASATPVAFVPPAFTPPTEPVGPPLEQPAALGAAPEPAAFADFAARLGQPATSDAAPAQPVVAPQPPAAPPAPPVDVPRHPAAHAAPADRPAFGAAPAEAVSTPAADDVRAEPTALGLPAAWLPRHSSADAAGVLLSVLHRVAAEAPTRLEGTTVVVGDVTEGRKIADQLLALTGAHPRCVLTVDDVDDVDPVALLAAVRGVLLDHGAAVVLVPAAATRAAARSAGRLVATFAALPGAGTLLAVVDATRDAGVTAEWLTALQAPGCVVSRLAAHGVEESTAPLRLLGLGTQVAWVDARPATVGAWAAPCLDRLHR</sequence>
<accession>A0ABQ6JP85</accession>
<dbReference type="EMBL" id="BSUZ01000001">
    <property type="protein sequence ID" value="GMA88939.1"/>
    <property type="molecule type" value="Genomic_DNA"/>
</dbReference>
<dbReference type="PROSITE" id="PS51318">
    <property type="entry name" value="TAT"/>
    <property type="match status" value="1"/>
</dbReference>
<reference evidence="3" key="1">
    <citation type="journal article" date="2019" name="Int. J. Syst. Evol. Microbiol.">
        <title>The Global Catalogue of Microorganisms (GCM) 10K type strain sequencing project: providing services to taxonomists for standard genome sequencing and annotation.</title>
        <authorList>
            <consortium name="The Broad Institute Genomics Platform"/>
            <consortium name="The Broad Institute Genome Sequencing Center for Infectious Disease"/>
            <person name="Wu L."/>
            <person name="Ma J."/>
        </authorList>
    </citation>
    <scope>NUCLEOTIDE SEQUENCE [LARGE SCALE GENOMIC DNA]</scope>
    <source>
        <strain evidence="3">NBRC 108730</strain>
    </source>
</reference>
<dbReference type="InterPro" id="IPR006311">
    <property type="entry name" value="TAT_signal"/>
</dbReference>
<organism evidence="2 3">
    <name type="scientific">Angustibacter aerolatus</name>
    <dbReference type="NCBI Taxonomy" id="1162965"/>
    <lineage>
        <taxon>Bacteria</taxon>
        <taxon>Bacillati</taxon>
        <taxon>Actinomycetota</taxon>
        <taxon>Actinomycetes</taxon>
        <taxon>Kineosporiales</taxon>
        <taxon>Kineosporiaceae</taxon>
    </lineage>
</organism>
<gene>
    <name evidence="2" type="ORF">GCM10025868_41890</name>
</gene>
<evidence type="ECO:0000256" key="1">
    <source>
        <dbReference type="SAM" id="MobiDB-lite"/>
    </source>
</evidence>
<proteinExistence type="predicted"/>
<feature type="compositionally biased region" description="Low complexity" evidence="1">
    <location>
        <begin position="69"/>
        <end position="87"/>
    </location>
</feature>
<feature type="compositionally biased region" description="Low complexity" evidence="1">
    <location>
        <begin position="154"/>
        <end position="168"/>
    </location>
</feature>
<evidence type="ECO:0000313" key="3">
    <source>
        <dbReference type="Proteomes" id="UP001157017"/>
    </source>
</evidence>
<comment type="caution">
    <text evidence="2">The sequence shown here is derived from an EMBL/GenBank/DDBJ whole genome shotgun (WGS) entry which is preliminary data.</text>
</comment>